<accession>A0ABW8H8X2</accession>
<name>A0ABW8H8X2_9ACTN</name>
<dbReference type="EMBL" id="JBIVPC010000006">
    <property type="protein sequence ID" value="MFJ6037225.1"/>
    <property type="molecule type" value="Genomic_DNA"/>
</dbReference>
<evidence type="ECO:0000259" key="1">
    <source>
        <dbReference type="Pfam" id="PF00293"/>
    </source>
</evidence>
<evidence type="ECO:0000313" key="3">
    <source>
        <dbReference type="Proteomes" id="UP001617907"/>
    </source>
</evidence>
<dbReference type="InterPro" id="IPR015797">
    <property type="entry name" value="NUDIX_hydrolase-like_dom_sf"/>
</dbReference>
<protein>
    <submittedName>
        <fullName evidence="2">NUDIX hydrolase</fullName>
    </submittedName>
</protein>
<dbReference type="InterPro" id="IPR000086">
    <property type="entry name" value="NUDIX_hydrolase_dom"/>
</dbReference>
<proteinExistence type="predicted"/>
<dbReference type="CDD" id="cd02883">
    <property type="entry name" value="NUDIX_Hydrolase"/>
    <property type="match status" value="1"/>
</dbReference>
<dbReference type="RefSeq" id="WP_350889737.1">
    <property type="nucleotide sequence ID" value="NZ_JBEOTR010000002.1"/>
</dbReference>
<dbReference type="Pfam" id="PF00293">
    <property type="entry name" value="NUDIX"/>
    <property type="match status" value="1"/>
</dbReference>
<dbReference type="SUPFAM" id="SSF55811">
    <property type="entry name" value="Nudix"/>
    <property type="match status" value="1"/>
</dbReference>
<feature type="domain" description="Nudix hydrolase" evidence="1">
    <location>
        <begin position="160"/>
        <end position="260"/>
    </location>
</feature>
<keyword evidence="3" id="KW-1185">Reference proteome</keyword>
<dbReference type="Proteomes" id="UP001617907">
    <property type="component" value="Unassembled WGS sequence"/>
</dbReference>
<comment type="caution">
    <text evidence="2">The sequence shown here is derived from an EMBL/GenBank/DDBJ whole genome shotgun (WGS) entry which is preliminary data.</text>
</comment>
<organism evidence="2 3">
    <name type="scientific">Streptomyces ardesiacus</name>
    <dbReference type="NCBI Taxonomy" id="285564"/>
    <lineage>
        <taxon>Bacteria</taxon>
        <taxon>Bacillati</taxon>
        <taxon>Actinomycetota</taxon>
        <taxon>Actinomycetes</taxon>
        <taxon>Kitasatosporales</taxon>
        <taxon>Streptomycetaceae</taxon>
        <taxon>Streptomyces</taxon>
    </lineage>
</organism>
<sequence length="331" mass="35941">MIEAARTRMANLLDCLAAQVGATPVTARELGRQAGLEPPEADNTVAAVLALVGLFGVLRTETTTDGTPTTAVVSPQAAYFLRGLASYLRSGHEMLDNWERAGTVTGPYTDHQVLAGPQFLYLAESRRLSLDPGAVPLREVDVVQVVVKARRRGRGGRAHYLLQYDERARQYQLPGGHVRTTDADHRAAAIRELEEELAGYHHDPDRDVLTNLGVIEAVQPSRTFGAVTAYRVTFFQLKTASDRLVLGPGSHWTREEQILDPAFRIGQASLNVTALSQLDATLPGGLKGLPLSIPGHLHRTITEVIRDRPWEVAGLAVGMIGLAVSLLPFLL</sequence>
<keyword evidence="2" id="KW-0378">Hydrolase</keyword>
<gene>
    <name evidence="2" type="ORF">ACIQFM_13325</name>
</gene>
<evidence type="ECO:0000313" key="2">
    <source>
        <dbReference type="EMBL" id="MFJ6037225.1"/>
    </source>
</evidence>
<reference evidence="2 3" key="1">
    <citation type="submission" date="2024-10" db="EMBL/GenBank/DDBJ databases">
        <title>The Natural Products Discovery Center: Release of the First 8490 Sequenced Strains for Exploring Actinobacteria Biosynthetic Diversity.</title>
        <authorList>
            <person name="Kalkreuter E."/>
            <person name="Kautsar S.A."/>
            <person name="Yang D."/>
            <person name="Bader C.D."/>
            <person name="Teijaro C.N."/>
            <person name="Fluegel L."/>
            <person name="Davis C.M."/>
            <person name="Simpson J.R."/>
            <person name="Lauterbach L."/>
            <person name="Steele A.D."/>
            <person name="Gui C."/>
            <person name="Meng S."/>
            <person name="Li G."/>
            <person name="Viehrig K."/>
            <person name="Ye F."/>
            <person name="Su P."/>
            <person name="Kiefer A.F."/>
            <person name="Nichols A."/>
            <person name="Cepeda A.J."/>
            <person name="Yan W."/>
            <person name="Fan B."/>
            <person name="Jiang Y."/>
            <person name="Adhikari A."/>
            <person name="Zheng C.-J."/>
            <person name="Schuster L."/>
            <person name="Cowan T.M."/>
            <person name="Smanski M.J."/>
            <person name="Chevrette M.G."/>
            <person name="De Carvalho L.P.S."/>
            <person name="Shen B."/>
        </authorList>
    </citation>
    <scope>NUCLEOTIDE SEQUENCE [LARGE SCALE GENOMIC DNA]</scope>
    <source>
        <strain evidence="2 3">NPDC093086</strain>
    </source>
</reference>
<dbReference type="GO" id="GO:0016787">
    <property type="term" value="F:hydrolase activity"/>
    <property type="evidence" value="ECO:0007669"/>
    <property type="project" value="UniProtKB-KW"/>
</dbReference>
<dbReference type="Gene3D" id="3.90.79.10">
    <property type="entry name" value="Nucleoside Triphosphate Pyrophosphohydrolase"/>
    <property type="match status" value="1"/>
</dbReference>